<protein>
    <recommendedName>
        <fullName evidence="3">DUF1963 domain-containing protein</fullName>
    </recommendedName>
</protein>
<proteinExistence type="predicted"/>
<keyword evidence="2" id="KW-1185">Reference proteome</keyword>
<evidence type="ECO:0000313" key="2">
    <source>
        <dbReference type="Proteomes" id="UP001306668"/>
    </source>
</evidence>
<comment type="caution">
    <text evidence="1">The sequence shown here is derived from an EMBL/GenBank/DDBJ whole genome shotgun (WGS) entry which is preliminary data.</text>
</comment>
<evidence type="ECO:0008006" key="3">
    <source>
        <dbReference type="Google" id="ProtNLM"/>
    </source>
</evidence>
<dbReference type="InterPro" id="IPR035948">
    <property type="entry name" value="YwqG-like_sf"/>
</dbReference>
<dbReference type="PANTHER" id="PTHR36436:SF6">
    <property type="entry name" value="SLL5081 PROTEIN"/>
    <property type="match status" value="1"/>
</dbReference>
<dbReference type="SUPFAM" id="SSF103032">
    <property type="entry name" value="Hypothetical protein YwqG"/>
    <property type="match status" value="2"/>
</dbReference>
<dbReference type="Pfam" id="PF09234">
    <property type="entry name" value="DUF1963"/>
    <property type="match status" value="2"/>
</dbReference>
<dbReference type="Gene3D" id="2.30.320.10">
    <property type="entry name" value="YwqG-like"/>
    <property type="match status" value="2"/>
</dbReference>
<dbReference type="Proteomes" id="UP001306668">
    <property type="component" value="Unassembled WGS sequence"/>
</dbReference>
<dbReference type="PANTHER" id="PTHR36436">
    <property type="entry name" value="SLL5081 PROTEIN"/>
    <property type="match status" value="1"/>
</dbReference>
<accession>A0ABQ6QIP8</accession>
<organism evidence="1 2">
    <name type="scientific">Stenotrophomonas sepilia</name>
    <dbReference type="NCBI Taxonomy" id="2860290"/>
    <lineage>
        <taxon>Bacteria</taxon>
        <taxon>Pseudomonadati</taxon>
        <taxon>Pseudomonadota</taxon>
        <taxon>Gammaproteobacteria</taxon>
        <taxon>Lysobacterales</taxon>
        <taxon>Lysobacteraceae</taxon>
        <taxon>Stenotrophomonas</taxon>
        <taxon>Stenotrophomonas maltophilia group</taxon>
    </lineage>
</organism>
<dbReference type="EMBL" id="BTRJ01000059">
    <property type="protein sequence ID" value="GMR29568.1"/>
    <property type="molecule type" value="Genomic_DNA"/>
</dbReference>
<name>A0ABQ6QIP8_9GAMM</name>
<gene>
    <name evidence="1" type="ORF">STENOSP10_37900</name>
</gene>
<sequence length="489" mass="55362">MRWWLDHRRALQAGRVVIYLWRSIQTQKDVTEMDAQADSMYHADQRDHHAEAVLEAFFAKHRTPALVLQRFYPPAAFPRVRSRLGGLPQLPDGMDWPVGESYGEAAPMHFLAQIDCAELPRVDPDMPSQGMLFFFAMNDEEQIWDTDEPQQRVRVLYAPEVAVDQHVRALPDGVRPILDEGPSDHAHRNPAWLLPDEDGPCVHVQWPLVARHMDTWPEELELPPGEEDRPYYEIYPSRLHEMRLGAVVAATGLFPRADAATEWERPQSPAWTFPVQWLRYQTDFPQVGIIIDRLSRVIGNERRAGKRGGIDYADVRAWVKRAAAIGLDEAPDDATREAFREWIIGQISDDFERMTLTDLGMGRAFTKGLLAAVAYAAGSPAAAARIPALMYRHLQDEHLPFDESLGTLPDGRKRCAETRVHQMLGHVPRLHGIVPDVEGEGDAVCLLQLACDPAIDLVFGDCGQATFWLSREDLRNCRFDRVVGVVESH</sequence>
<dbReference type="RefSeq" id="WP_197599225.1">
    <property type="nucleotide sequence ID" value="NZ_BTRJ01000059.1"/>
</dbReference>
<evidence type="ECO:0000313" key="1">
    <source>
        <dbReference type="EMBL" id="GMR29568.1"/>
    </source>
</evidence>
<reference evidence="2" key="1">
    <citation type="submission" date="2023-07" db="EMBL/GenBank/DDBJ databases">
        <title>Genome sequence of Stenotrophomonas sp. Alg010 isolated from Sargassum waste.</title>
        <authorList>
            <person name="Mohapatra"/>
            <person name="B.R."/>
        </authorList>
    </citation>
    <scope>NUCLEOTIDE SEQUENCE [LARGE SCALE GENOMIC DNA]</scope>
    <source>
        <strain evidence="2">Alg010</strain>
    </source>
</reference>
<dbReference type="InterPro" id="IPR015315">
    <property type="entry name" value="DUF1963"/>
</dbReference>